<sequence>MISNEVRRKLQVAVGAEHVLESEVDRFSYSYDSSSMAVVPAFKPDVVVRPATTEEVSKVMAVAFEHVIPVTARGTATGKTGGSVPLKGGIVLSLERLNKIVELDERNMMVTAETGVRTIDLYNHCAAKGLFFPPDPAGWKMSTIGGNVAENAGGMRAVKYGVTGDYVMGLEVVMSDGTILNTGGKAIKNVTGYDLTSLFTGSEGTLGIITKILFRLIPMPKQRGSLQIMFKSLDDGCATIHKMLQENIVPAAAEIMDKASLDAVALKRKITFDEQIGSCVVIEVDGEDVDAVNAQINRIDRVAKSCGALSLRVAKNEAETQDLWSIRRELSQAVAALAPDRVGEDISVPRDAFPEVVRRIRKLSEKYNLPLAVYGHAGDGNLHPIILCDFNDKEQMKRVEQMVDGVFEAALAVGGTLSGEHGIGVSKKPYIVDALGEAGIKAHKAVKQALDPKGILNPDKIW</sequence>
<dbReference type="SUPFAM" id="SSF56176">
    <property type="entry name" value="FAD-binding/transporter-associated domain-like"/>
    <property type="match status" value="1"/>
</dbReference>
<dbReference type="PROSITE" id="PS51387">
    <property type="entry name" value="FAD_PCMH"/>
    <property type="match status" value="1"/>
</dbReference>
<dbReference type="PANTHER" id="PTHR42934">
    <property type="entry name" value="GLYCOLATE OXIDASE SUBUNIT GLCD"/>
    <property type="match status" value="1"/>
</dbReference>
<keyword evidence="7" id="KW-1185">Reference proteome</keyword>
<dbReference type="PANTHER" id="PTHR42934:SF2">
    <property type="entry name" value="GLYCOLATE OXIDASE SUBUNIT GLCD"/>
    <property type="match status" value="1"/>
</dbReference>
<evidence type="ECO:0000256" key="3">
    <source>
        <dbReference type="ARBA" id="ARBA00022827"/>
    </source>
</evidence>
<dbReference type="Pfam" id="PF02913">
    <property type="entry name" value="FAD-oxidase_C"/>
    <property type="match status" value="1"/>
</dbReference>
<gene>
    <name evidence="6" type="ORF">SPACI_006490</name>
</gene>
<dbReference type="EMBL" id="CP155571">
    <property type="protein sequence ID" value="XFO70650.1"/>
    <property type="molecule type" value="Genomic_DNA"/>
</dbReference>
<evidence type="ECO:0000313" key="6">
    <source>
        <dbReference type="EMBL" id="XFO70650.1"/>
    </source>
</evidence>
<organism evidence="6 7">
    <name type="scientific">Sporomusa acidovorans (strain ATCC 49682 / DSM 3132 / Mol)</name>
    <dbReference type="NCBI Taxonomy" id="1123286"/>
    <lineage>
        <taxon>Bacteria</taxon>
        <taxon>Bacillati</taxon>
        <taxon>Bacillota</taxon>
        <taxon>Negativicutes</taxon>
        <taxon>Selenomonadales</taxon>
        <taxon>Sporomusaceae</taxon>
        <taxon>Sporomusa</taxon>
    </lineage>
</organism>
<dbReference type="SUPFAM" id="SSF55103">
    <property type="entry name" value="FAD-linked oxidases, C-terminal domain"/>
    <property type="match status" value="1"/>
</dbReference>
<evidence type="ECO:0000256" key="4">
    <source>
        <dbReference type="ARBA" id="ARBA00023002"/>
    </source>
</evidence>
<proteinExistence type="predicted"/>
<dbReference type="InterPro" id="IPR016164">
    <property type="entry name" value="FAD-linked_Oxase-like_C"/>
</dbReference>
<keyword evidence="4 6" id="KW-0560">Oxidoreductase</keyword>
<accession>A0ABZ3IXC6</accession>
<evidence type="ECO:0000313" key="7">
    <source>
        <dbReference type="Proteomes" id="UP000216052"/>
    </source>
</evidence>
<reference evidence="6" key="1">
    <citation type="submission" date="2024-05" db="EMBL/GenBank/DDBJ databases">
        <title>Isolation and characterization of Sporomusa carbonis sp. nov., a carboxydotrophic hydrogenogen in the genus of Sporomusa isolated from a charcoal burning pile.</title>
        <authorList>
            <person name="Boeer T."/>
            <person name="Rosenbaum F."/>
            <person name="Eysell L."/>
            <person name="Mueller V."/>
            <person name="Daniel R."/>
            <person name="Poehlein A."/>
        </authorList>
    </citation>
    <scope>NUCLEOTIDE SEQUENCE [LARGE SCALE GENOMIC DNA]</scope>
    <source>
        <strain evidence="6">DSM 3132</strain>
    </source>
</reference>
<dbReference type="InterPro" id="IPR036318">
    <property type="entry name" value="FAD-bd_PCMH-like_sf"/>
</dbReference>
<keyword evidence="3" id="KW-0274">FAD</keyword>
<dbReference type="RefSeq" id="WP_093796846.1">
    <property type="nucleotide sequence ID" value="NZ_CP155571.1"/>
</dbReference>
<dbReference type="InterPro" id="IPR016171">
    <property type="entry name" value="Vanillyl_alc_oxidase_C-sub2"/>
</dbReference>
<comment type="cofactor">
    <cofactor evidence="1">
        <name>FAD</name>
        <dbReference type="ChEBI" id="CHEBI:57692"/>
    </cofactor>
</comment>
<evidence type="ECO:0000256" key="1">
    <source>
        <dbReference type="ARBA" id="ARBA00001974"/>
    </source>
</evidence>
<dbReference type="Proteomes" id="UP000216052">
    <property type="component" value="Chromosome"/>
</dbReference>
<name>A0ABZ3IXC6_SPOA4</name>
<dbReference type="InterPro" id="IPR016169">
    <property type="entry name" value="FAD-bd_PCMH_sub2"/>
</dbReference>
<dbReference type="Gene3D" id="3.30.43.10">
    <property type="entry name" value="Uridine Diphospho-n-acetylenolpyruvylglucosamine Reductase, domain 2"/>
    <property type="match status" value="1"/>
</dbReference>
<dbReference type="Gene3D" id="3.30.465.10">
    <property type="match status" value="1"/>
</dbReference>
<dbReference type="EC" id="1.-.-.-" evidence="6"/>
<dbReference type="InterPro" id="IPR016167">
    <property type="entry name" value="FAD-bd_PCMH_sub1"/>
</dbReference>
<dbReference type="InterPro" id="IPR004113">
    <property type="entry name" value="FAD-bd_oxidored_4_C"/>
</dbReference>
<dbReference type="GO" id="GO:0016491">
    <property type="term" value="F:oxidoreductase activity"/>
    <property type="evidence" value="ECO:0007669"/>
    <property type="project" value="UniProtKB-KW"/>
</dbReference>
<dbReference type="InterPro" id="IPR016166">
    <property type="entry name" value="FAD-bd_PCMH"/>
</dbReference>
<dbReference type="Pfam" id="PF01565">
    <property type="entry name" value="FAD_binding_4"/>
    <property type="match status" value="1"/>
</dbReference>
<feature type="domain" description="FAD-binding PCMH-type" evidence="5">
    <location>
        <begin position="40"/>
        <end position="219"/>
    </location>
</feature>
<dbReference type="Gene3D" id="1.10.45.10">
    <property type="entry name" value="Vanillyl-alcohol Oxidase, Chain A, domain 4"/>
    <property type="match status" value="1"/>
</dbReference>
<evidence type="ECO:0000256" key="2">
    <source>
        <dbReference type="ARBA" id="ARBA00022630"/>
    </source>
</evidence>
<dbReference type="InterPro" id="IPR051914">
    <property type="entry name" value="FAD-linked_OxidoTrans_Type4"/>
</dbReference>
<dbReference type="InterPro" id="IPR006094">
    <property type="entry name" value="Oxid_FAD_bind_N"/>
</dbReference>
<evidence type="ECO:0000259" key="5">
    <source>
        <dbReference type="PROSITE" id="PS51387"/>
    </source>
</evidence>
<dbReference type="Gene3D" id="3.30.70.2740">
    <property type="match status" value="1"/>
</dbReference>
<dbReference type="Gene3D" id="3.30.70.2190">
    <property type="match status" value="1"/>
</dbReference>
<keyword evidence="2" id="KW-0285">Flavoprotein</keyword>
<protein>
    <submittedName>
        <fullName evidence="6">FAD-linked oxidoreductase</fullName>
        <ecNumber evidence="6">1.-.-.-</ecNumber>
    </submittedName>
</protein>